<dbReference type="EMBL" id="QUSK01000032">
    <property type="protein sequence ID" value="RGD73303.1"/>
    <property type="molecule type" value="Genomic_DNA"/>
</dbReference>
<dbReference type="Proteomes" id="UP000260721">
    <property type="component" value="Unassembled WGS sequence"/>
</dbReference>
<proteinExistence type="predicted"/>
<dbReference type="AlphaFoldDB" id="A0A3E3DVQ8"/>
<accession>A0A3E3DVQ8</accession>
<name>A0A3E3DVQ8_9FIRM</name>
<organism evidence="1 2">
    <name type="scientific">Faecalicoccus pleomorphus</name>
    <dbReference type="NCBI Taxonomy" id="1323"/>
    <lineage>
        <taxon>Bacteria</taxon>
        <taxon>Bacillati</taxon>
        <taxon>Bacillota</taxon>
        <taxon>Erysipelotrichia</taxon>
        <taxon>Erysipelotrichales</taxon>
        <taxon>Erysipelotrichaceae</taxon>
        <taxon>Faecalicoccus</taxon>
    </lineage>
</organism>
<evidence type="ECO:0000313" key="1">
    <source>
        <dbReference type="EMBL" id="RGD73303.1"/>
    </source>
</evidence>
<protein>
    <submittedName>
        <fullName evidence="1">Uncharacterized protein</fullName>
    </submittedName>
</protein>
<sequence>MMKKKYFVDRMTYTLKDSPIDGKKEYWEDDIDPITMHTNDLKEAIKAYDKEIENYKNNIVEVLLCMNYEGNIIPLETYSNLDENIMIRV</sequence>
<reference evidence="1 2" key="1">
    <citation type="submission" date="2018-08" db="EMBL/GenBank/DDBJ databases">
        <title>A genome reference for cultivated species of the human gut microbiota.</title>
        <authorList>
            <person name="Zou Y."/>
            <person name="Xue W."/>
            <person name="Luo G."/>
        </authorList>
    </citation>
    <scope>NUCLEOTIDE SEQUENCE [LARGE SCALE GENOMIC DNA]</scope>
    <source>
        <strain evidence="1 2">TF08-11</strain>
    </source>
</reference>
<comment type="caution">
    <text evidence="1">The sequence shown here is derived from an EMBL/GenBank/DDBJ whole genome shotgun (WGS) entry which is preliminary data.</text>
</comment>
<dbReference type="RefSeq" id="WP_117447147.1">
    <property type="nucleotide sequence ID" value="NZ_JBFBOW010000001.1"/>
</dbReference>
<gene>
    <name evidence="1" type="ORF">DXC78_11500</name>
</gene>
<evidence type="ECO:0000313" key="2">
    <source>
        <dbReference type="Proteomes" id="UP000260721"/>
    </source>
</evidence>